<keyword evidence="1" id="KW-1133">Transmembrane helix</keyword>
<feature type="transmembrane region" description="Helical" evidence="1">
    <location>
        <begin position="194"/>
        <end position="221"/>
    </location>
</feature>
<feature type="transmembrane region" description="Helical" evidence="1">
    <location>
        <begin position="146"/>
        <end position="171"/>
    </location>
</feature>
<feature type="transmembrane region" description="Helical" evidence="1">
    <location>
        <begin position="12"/>
        <end position="31"/>
    </location>
</feature>
<keyword evidence="3" id="KW-1185">Reference proteome</keyword>
<feature type="transmembrane region" description="Helical" evidence="1">
    <location>
        <begin position="110"/>
        <end position="134"/>
    </location>
</feature>
<accession>A0ABY7M4L0</accession>
<dbReference type="Proteomes" id="UP001210120">
    <property type="component" value="Chromosome"/>
</dbReference>
<gene>
    <name evidence="2" type="ORF">O7R10_02455</name>
</gene>
<evidence type="ECO:0000313" key="3">
    <source>
        <dbReference type="Proteomes" id="UP001210120"/>
    </source>
</evidence>
<sequence>MKKMFNFKKKNLHKLILGSFFISISVILSQINKFFPIFLNKFFFVESNFFCYWYLPFFIMSLFFSFSYNLFFLFFYCFLDIFMYSGEKYLLQANFLANDYSYLVSEYQKIYLFFNMFFFGTLLPVLAYSLNCFFAFCEKKNYKKIFLFFFIIVTIQSFSRFLCGFLCYWGPKKKYYNLIFKNINSLYKTNKPYLFYYFSMFFLNFIPVFISNFILFISFFVSRNFILKNYFYLKK</sequence>
<proteinExistence type="predicted"/>
<dbReference type="EMBL" id="CP115156">
    <property type="protein sequence ID" value="WBL31438.1"/>
    <property type="molecule type" value="Genomic_DNA"/>
</dbReference>
<reference evidence="2" key="1">
    <citation type="submission" date="2022-12" db="EMBL/GenBank/DDBJ databases">
        <title>Genomic Characterization of Candidatus Phytoplasma sacchari in China.</title>
        <authorList>
            <person name="Zhang R.-Y."/>
        </authorList>
    </citation>
    <scope>NUCLEOTIDE SEQUENCE [LARGE SCALE GENOMIC DNA]</scope>
    <source>
        <strain evidence="2">SCWL1</strain>
    </source>
</reference>
<evidence type="ECO:0000256" key="1">
    <source>
        <dbReference type="SAM" id="Phobius"/>
    </source>
</evidence>
<evidence type="ECO:0000313" key="2">
    <source>
        <dbReference type="EMBL" id="WBL31438.1"/>
    </source>
</evidence>
<name>A0ABY7M4L0_9MOLU</name>
<evidence type="ECO:0008006" key="4">
    <source>
        <dbReference type="Google" id="ProtNLM"/>
    </source>
</evidence>
<keyword evidence="1" id="KW-0812">Transmembrane</keyword>
<keyword evidence="1" id="KW-0472">Membrane</keyword>
<protein>
    <recommendedName>
        <fullName evidence="4">DUF1361 domain-containing protein</fullName>
    </recommendedName>
</protein>
<organism evidence="2 3">
    <name type="scientific">Candidatus Phytoplasma sacchari</name>
    <dbReference type="NCBI Taxonomy" id="2609813"/>
    <lineage>
        <taxon>Bacteria</taxon>
        <taxon>Bacillati</taxon>
        <taxon>Mycoplasmatota</taxon>
        <taxon>Mollicutes</taxon>
        <taxon>Acholeplasmatales</taxon>
        <taxon>Acholeplasmataceae</taxon>
        <taxon>Candidatus Phytoplasma</taxon>
        <taxon>16SrXI (Rice yellow dwarf group)</taxon>
    </lineage>
</organism>